<evidence type="ECO:0000313" key="3">
    <source>
        <dbReference type="EMBL" id="GJD51272.1"/>
    </source>
</evidence>
<accession>A0ABQ4R1C7</accession>
<keyword evidence="2" id="KW-0472">Membrane</keyword>
<comment type="caution">
    <text evidence="3">The sequence shown here is derived from an EMBL/GenBank/DDBJ whole genome shotgun (WGS) entry which is preliminary data.</text>
</comment>
<dbReference type="Proteomes" id="UP001055167">
    <property type="component" value="Unassembled WGS sequence"/>
</dbReference>
<feature type="region of interest" description="Disordered" evidence="1">
    <location>
        <begin position="115"/>
        <end position="137"/>
    </location>
</feature>
<gene>
    <name evidence="3" type="primary">yhaI</name>
    <name evidence="3" type="ORF">OPKNFCMD_4025</name>
</gene>
<proteinExistence type="predicted"/>
<feature type="transmembrane region" description="Helical" evidence="2">
    <location>
        <begin position="34"/>
        <end position="53"/>
    </location>
</feature>
<reference evidence="3" key="1">
    <citation type="journal article" date="2021" name="Front. Microbiol.">
        <title>Comprehensive Comparative Genomics and Phenotyping of Methylobacterium Species.</title>
        <authorList>
            <person name="Alessa O."/>
            <person name="Ogura Y."/>
            <person name="Fujitani Y."/>
            <person name="Takami H."/>
            <person name="Hayashi T."/>
            <person name="Sahin N."/>
            <person name="Tani A."/>
        </authorList>
    </citation>
    <scope>NUCLEOTIDE SEQUENCE</scope>
    <source>
        <strain evidence="3">KCTC 52305</strain>
    </source>
</reference>
<evidence type="ECO:0000256" key="1">
    <source>
        <dbReference type="SAM" id="MobiDB-lite"/>
    </source>
</evidence>
<evidence type="ECO:0000313" key="4">
    <source>
        <dbReference type="Proteomes" id="UP001055167"/>
    </source>
</evidence>
<dbReference type="RefSeq" id="WP_162501573.1">
    <property type="nucleotide sequence ID" value="NZ_BPQH01000012.1"/>
</dbReference>
<dbReference type="EMBL" id="BPQH01000012">
    <property type="protein sequence ID" value="GJD51272.1"/>
    <property type="molecule type" value="Genomic_DNA"/>
</dbReference>
<protein>
    <submittedName>
        <fullName evidence="3">Inner membrane protein YhaI</fullName>
    </submittedName>
</protein>
<keyword evidence="2" id="KW-1133">Transmembrane helix</keyword>
<feature type="compositionally biased region" description="Low complexity" evidence="1">
    <location>
        <begin position="121"/>
        <end position="137"/>
    </location>
</feature>
<reference evidence="3" key="2">
    <citation type="submission" date="2021-08" db="EMBL/GenBank/DDBJ databases">
        <authorList>
            <person name="Tani A."/>
            <person name="Ola A."/>
            <person name="Ogura Y."/>
            <person name="Katsura K."/>
            <person name="Hayashi T."/>
        </authorList>
    </citation>
    <scope>NUCLEOTIDE SEQUENCE</scope>
    <source>
        <strain evidence="3">KCTC 52305</strain>
    </source>
</reference>
<keyword evidence="4" id="KW-1185">Reference proteome</keyword>
<name>A0ABQ4R1C7_9HYPH</name>
<dbReference type="InterPro" id="IPR008523">
    <property type="entry name" value="DUF805"/>
</dbReference>
<sequence length="137" mass="15218">MSSSRNLVADIVDTLWTGYVAAMRKYAVFRGREAFPVFAKFWAVYALIYAASYLGDLLLSTIWKNFFFCRLLVKIVHALPFLSVTARRLHDADRSGWWMLWPPLAVKAILSPGTEGPNRFGARPPRGDGAAPDGGPA</sequence>
<dbReference type="Pfam" id="PF05656">
    <property type="entry name" value="DUF805"/>
    <property type="match status" value="1"/>
</dbReference>
<keyword evidence="2" id="KW-0812">Transmembrane</keyword>
<evidence type="ECO:0000256" key="2">
    <source>
        <dbReference type="SAM" id="Phobius"/>
    </source>
</evidence>
<organism evidence="3 4">
    <name type="scientific">Methylobacterium crusticola</name>
    <dbReference type="NCBI Taxonomy" id="1697972"/>
    <lineage>
        <taxon>Bacteria</taxon>
        <taxon>Pseudomonadati</taxon>
        <taxon>Pseudomonadota</taxon>
        <taxon>Alphaproteobacteria</taxon>
        <taxon>Hyphomicrobiales</taxon>
        <taxon>Methylobacteriaceae</taxon>
        <taxon>Methylobacterium</taxon>
    </lineage>
</organism>